<organism evidence="2 3">
    <name type="scientific">Tenacibaculum tangerinum</name>
    <dbReference type="NCBI Taxonomy" id="3038772"/>
    <lineage>
        <taxon>Bacteria</taxon>
        <taxon>Pseudomonadati</taxon>
        <taxon>Bacteroidota</taxon>
        <taxon>Flavobacteriia</taxon>
        <taxon>Flavobacteriales</taxon>
        <taxon>Flavobacteriaceae</taxon>
        <taxon>Tenacibaculum</taxon>
    </lineage>
</organism>
<feature type="compositionally biased region" description="Low complexity" evidence="1">
    <location>
        <begin position="23"/>
        <end position="49"/>
    </location>
</feature>
<reference evidence="2 3" key="1">
    <citation type="submission" date="2023-04" db="EMBL/GenBank/DDBJ databases">
        <title>Tenacibaculum tangerinum sp. nov., isolated from sea tidal flat of South Korea.</title>
        <authorList>
            <person name="Lee S.H."/>
            <person name="Kim J.-J."/>
        </authorList>
    </citation>
    <scope>NUCLEOTIDE SEQUENCE [LARGE SCALE GENOMIC DNA]</scope>
    <source>
        <strain evidence="2 3">GRR-S3-23</strain>
    </source>
</reference>
<protein>
    <submittedName>
        <fullName evidence="2">Uncharacterized protein</fullName>
    </submittedName>
</protein>
<sequence length="67" mass="7026">MDKILIMITLLVTSGLYTINSNSTTVVPESTSTETTTNDTSTTTSNDTGGETDQDPDPEEDPNNGGS</sequence>
<dbReference type="RefSeq" id="WP_279651925.1">
    <property type="nucleotide sequence ID" value="NZ_CP122539.1"/>
</dbReference>
<evidence type="ECO:0000313" key="2">
    <source>
        <dbReference type="EMBL" id="WGH76054.1"/>
    </source>
</evidence>
<gene>
    <name evidence="2" type="ORF">P8625_02495</name>
</gene>
<name>A0ABY8L462_9FLAO</name>
<keyword evidence="3" id="KW-1185">Reference proteome</keyword>
<proteinExistence type="predicted"/>
<feature type="region of interest" description="Disordered" evidence="1">
    <location>
        <begin position="23"/>
        <end position="67"/>
    </location>
</feature>
<evidence type="ECO:0000256" key="1">
    <source>
        <dbReference type="SAM" id="MobiDB-lite"/>
    </source>
</evidence>
<feature type="compositionally biased region" description="Acidic residues" evidence="1">
    <location>
        <begin position="50"/>
        <end position="67"/>
    </location>
</feature>
<evidence type="ECO:0000313" key="3">
    <source>
        <dbReference type="Proteomes" id="UP001232001"/>
    </source>
</evidence>
<dbReference type="Proteomes" id="UP001232001">
    <property type="component" value="Chromosome"/>
</dbReference>
<dbReference type="EMBL" id="CP122539">
    <property type="protein sequence ID" value="WGH76054.1"/>
    <property type="molecule type" value="Genomic_DNA"/>
</dbReference>
<accession>A0ABY8L462</accession>